<feature type="region of interest" description="Disordered" evidence="1">
    <location>
        <begin position="1"/>
        <end position="51"/>
    </location>
</feature>
<feature type="compositionally biased region" description="Basic and acidic residues" evidence="1">
    <location>
        <begin position="39"/>
        <end position="51"/>
    </location>
</feature>
<evidence type="ECO:0008006" key="3">
    <source>
        <dbReference type="Google" id="ProtNLM"/>
    </source>
</evidence>
<protein>
    <recommendedName>
        <fullName evidence="3">PDZ domain-containing protein</fullName>
    </recommendedName>
</protein>
<name>A0A7S1A3Q4_NOCSC</name>
<gene>
    <name evidence="2" type="ORF">NSCI0253_LOCUS15712</name>
</gene>
<accession>A0A7S1A3Q4</accession>
<organism evidence="2">
    <name type="scientific">Noctiluca scintillans</name>
    <name type="common">Sea sparkle</name>
    <name type="synonym">Red tide dinoflagellate</name>
    <dbReference type="NCBI Taxonomy" id="2966"/>
    <lineage>
        <taxon>Eukaryota</taxon>
        <taxon>Sar</taxon>
        <taxon>Alveolata</taxon>
        <taxon>Dinophyceae</taxon>
        <taxon>Noctilucales</taxon>
        <taxon>Noctilucaceae</taxon>
        <taxon>Noctiluca</taxon>
    </lineage>
</organism>
<sequence length="139" mass="15535">MISVLDPSMSSMNPDREFSDNSDEHSSRTLRSTSAGVAIRDEPPGPSDEHRFMVTVDRTSGKRLGVAVRQEPSLSAFEILSIDMDEDCAVAQWNDEHPNQKVQKGDFIIGANGKSDDLRAIMKECMRISVLRLQIMRRA</sequence>
<dbReference type="AlphaFoldDB" id="A0A7S1A3Q4"/>
<evidence type="ECO:0000256" key="1">
    <source>
        <dbReference type="SAM" id="MobiDB-lite"/>
    </source>
</evidence>
<evidence type="ECO:0000313" key="2">
    <source>
        <dbReference type="EMBL" id="CAD8841364.1"/>
    </source>
</evidence>
<reference evidence="2" key="1">
    <citation type="submission" date="2021-01" db="EMBL/GenBank/DDBJ databases">
        <authorList>
            <person name="Corre E."/>
            <person name="Pelletier E."/>
            <person name="Niang G."/>
            <person name="Scheremetjew M."/>
            <person name="Finn R."/>
            <person name="Kale V."/>
            <person name="Holt S."/>
            <person name="Cochrane G."/>
            <person name="Meng A."/>
            <person name="Brown T."/>
            <person name="Cohen L."/>
        </authorList>
    </citation>
    <scope>NUCLEOTIDE SEQUENCE</scope>
</reference>
<feature type="compositionally biased region" description="Basic and acidic residues" evidence="1">
    <location>
        <begin position="14"/>
        <end position="27"/>
    </location>
</feature>
<proteinExistence type="predicted"/>
<dbReference type="EMBL" id="HBFQ01022348">
    <property type="protein sequence ID" value="CAD8841364.1"/>
    <property type="molecule type" value="Transcribed_RNA"/>
</dbReference>